<accession>A0A1F6CMM8</accession>
<organism evidence="1 2">
    <name type="scientific">Candidatus Kaiserbacteria bacterium RIFCSPHIGHO2_01_FULL_54_36b</name>
    <dbReference type="NCBI Taxonomy" id="1798483"/>
    <lineage>
        <taxon>Bacteria</taxon>
        <taxon>Candidatus Kaiseribacteriota</taxon>
    </lineage>
</organism>
<dbReference type="EMBL" id="MFKW01000051">
    <property type="protein sequence ID" value="OGG50483.1"/>
    <property type="molecule type" value="Genomic_DNA"/>
</dbReference>
<gene>
    <name evidence="1" type="ORF">A2704_02210</name>
</gene>
<proteinExistence type="predicted"/>
<protein>
    <recommendedName>
        <fullName evidence="3">Aspartate/glutamate/uridylate kinase domain-containing protein</fullName>
    </recommendedName>
</protein>
<reference evidence="1 2" key="1">
    <citation type="journal article" date="2016" name="Nat. Commun.">
        <title>Thousands of microbial genomes shed light on interconnected biogeochemical processes in an aquifer system.</title>
        <authorList>
            <person name="Anantharaman K."/>
            <person name="Brown C.T."/>
            <person name="Hug L.A."/>
            <person name="Sharon I."/>
            <person name="Castelle C.J."/>
            <person name="Probst A.J."/>
            <person name="Thomas B.C."/>
            <person name="Singh A."/>
            <person name="Wilkins M.J."/>
            <person name="Karaoz U."/>
            <person name="Brodie E.L."/>
            <person name="Williams K.H."/>
            <person name="Hubbard S.S."/>
            <person name="Banfield J.F."/>
        </authorList>
    </citation>
    <scope>NUCLEOTIDE SEQUENCE [LARGE SCALE GENOMIC DNA]</scope>
</reference>
<dbReference type="AlphaFoldDB" id="A0A1F6CMM8"/>
<evidence type="ECO:0000313" key="1">
    <source>
        <dbReference type="EMBL" id="OGG50483.1"/>
    </source>
</evidence>
<evidence type="ECO:0000313" key="2">
    <source>
        <dbReference type="Proteomes" id="UP000176445"/>
    </source>
</evidence>
<dbReference type="Proteomes" id="UP000176445">
    <property type="component" value="Unassembled WGS sequence"/>
</dbReference>
<name>A0A1F6CMM8_9BACT</name>
<evidence type="ECO:0008006" key="3">
    <source>
        <dbReference type="Google" id="ProtNLM"/>
    </source>
</evidence>
<comment type="caution">
    <text evidence="1">The sequence shown here is derived from an EMBL/GenBank/DDBJ whole genome shotgun (WGS) entry which is preliminary data.</text>
</comment>
<sequence length="159" mass="17818">MRKTALVKMTGDLADMRPDVLLWLRLLAQEYFVVICTGGGTQITAALNERRIPFEFGALGRQIATFEGRQIARDILERNQAEIQDRLAIEKISATVIVPVLDVGSVLCHVNGDIFVLTTYLGYDKIYVLTLESRKAAKQADFAKYPKIEVLGFPDTQKE</sequence>